<protein>
    <submittedName>
        <fullName evidence="1">Uncharacterized protein</fullName>
    </submittedName>
</protein>
<accession>A0A5B7G4L6</accession>
<keyword evidence="2" id="KW-1185">Reference proteome</keyword>
<name>A0A5B7G4L6_PORTR</name>
<comment type="caution">
    <text evidence="1">The sequence shown here is derived from an EMBL/GenBank/DDBJ whole genome shotgun (WGS) entry which is preliminary data.</text>
</comment>
<dbReference type="EMBL" id="VSRR010010902">
    <property type="protein sequence ID" value="MPC52467.1"/>
    <property type="molecule type" value="Genomic_DNA"/>
</dbReference>
<reference evidence="1 2" key="1">
    <citation type="submission" date="2019-05" db="EMBL/GenBank/DDBJ databases">
        <title>Another draft genome of Portunus trituberculatus and its Hox gene families provides insights of decapod evolution.</title>
        <authorList>
            <person name="Jeong J.-H."/>
            <person name="Song I."/>
            <person name="Kim S."/>
            <person name="Choi T."/>
            <person name="Kim D."/>
            <person name="Ryu S."/>
            <person name="Kim W."/>
        </authorList>
    </citation>
    <scope>NUCLEOTIDE SEQUENCE [LARGE SCALE GENOMIC DNA]</scope>
    <source>
        <tissue evidence="1">Muscle</tissue>
    </source>
</reference>
<evidence type="ECO:0000313" key="1">
    <source>
        <dbReference type="EMBL" id="MPC52467.1"/>
    </source>
</evidence>
<dbReference type="Proteomes" id="UP000324222">
    <property type="component" value="Unassembled WGS sequence"/>
</dbReference>
<gene>
    <name evidence="1" type="ORF">E2C01_046337</name>
</gene>
<evidence type="ECO:0000313" key="2">
    <source>
        <dbReference type="Proteomes" id="UP000324222"/>
    </source>
</evidence>
<proteinExistence type="predicted"/>
<dbReference type="AlphaFoldDB" id="A0A5B7G4L6"/>
<sequence length="75" mass="8178">MGVPSVPISSALGVSIYTRWCRTTPETTQHFCSTVHTSTLTALHCTRITRSLKEAPPRGDKVLFNVHKGDKGPEA</sequence>
<organism evidence="1 2">
    <name type="scientific">Portunus trituberculatus</name>
    <name type="common">Swimming crab</name>
    <name type="synonym">Neptunus trituberculatus</name>
    <dbReference type="NCBI Taxonomy" id="210409"/>
    <lineage>
        <taxon>Eukaryota</taxon>
        <taxon>Metazoa</taxon>
        <taxon>Ecdysozoa</taxon>
        <taxon>Arthropoda</taxon>
        <taxon>Crustacea</taxon>
        <taxon>Multicrustacea</taxon>
        <taxon>Malacostraca</taxon>
        <taxon>Eumalacostraca</taxon>
        <taxon>Eucarida</taxon>
        <taxon>Decapoda</taxon>
        <taxon>Pleocyemata</taxon>
        <taxon>Brachyura</taxon>
        <taxon>Eubrachyura</taxon>
        <taxon>Portunoidea</taxon>
        <taxon>Portunidae</taxon>
        <taxon>Portuninae</taxon>
        <taxon>Portunus</taxon>
    </lineage>
</organism>